<organism evidence="2 3">
    <name type="scientific">Coccomyxa subellipsoidea (strain C-169)</name>
    <name type="common">Green microalga</name>
    <dbReference type="NCBI Taxonomy" id="574566"/>
    <lineage>
        <taxon>Eukaryota</taxon>
        <taxon>Viridiplantae</taxon>
        <taxon>Chlorophyta</taxon>
        <taxon>core chlorophytes</taxon>
        <taxon>Trebouxiophyceae</taxon>
        <taxon>Trebouxiophyceae incertae sedis</taxon>
        <taxon>Coccomyxaceae</taxon>
        <taxon>Coccomyxa</taxon>
        <taxon>Coccomyxa subellipsoidea</taxon>
    </lineage>
</organism>
<protein>
    <submittedName>
        <fullName evidence="2">Dienelactone hydrolase</fullName>
    </submittedName>
</protein>
<reference evidence="2 3" key="1">
    <citation type="journal article" date="2012" name="Genome Biol.">
        <title>The genome of the polar eukaryotic microalga coccomyxa subellipsoidea reveals traits of cold adaptation.</title>
        <authorList>
            <person name="Blanc G."/>
            <person name="Agarkova I."/>
            <person name="Grimwood J."/>
            <person name="Kuo A."/>
            <person name="Brueggeman A."/>
            <person name="Dunigan D."/>
            <person name="Gurnon J."/>
            <person name="Ladunga I."/>
            <person name="Lindquist E."/>
            <person name="Lucas S."/>
            <person name="Pangilinan J."/>
            <person name="Proschold T."/>
            <person name="Salamov A."/>
            <person name="Schmutz J."/>
            <person name="Weeks D."/>
            <person name="Yamada T."/>
            <person name="Claverie J.M."/>
            <person name="Grigoriev I."/>
            <person name="Van Etten J."/>
            <person name="Lomsadze A."/>
            <person name="Borodovsky M."/>
        </authorList>
    </citation>
    <scope>NUCLEOTIDE SEQUENCE [LARGE SCALE GENOMIC DNA]</scope>
    <source>
        <strain evidence="2 3">C-169</strain>
    </source>
</reference>
<evidence type="ECO:0000313" key="2">
    <source>
        <dbReference type="EMBL" id="EIE18786.1"/>
    </source>
</evidence>
<comment type="caution">
    <text evidence="2">The sequence shown here is derived from an EMBL/GenBank/DDBJ whole genome shotgun (WGS) entry which is preliminary data.</text>
</comment>
<gene>
    <name evidence="2" type="ORF">COCSUDRAFT_9476</name>
</gene>
<dbReference type="AlphaFoldDB" id="I0YK67"/>
<dbReference type="InterPro" id="IPR051049">
    <property type="entry name" value="Dienelactone_hydrolase-like"/>
</dbReference>
<dbReference type="RefSeq" id="XP_005643330.1">
    <property type="nucleotide sequence ID" value="XM_005643273.1"/>
</dbReference>
<dbReference type="GO" id="GO:0016787">
    <property type="term" value="F:hydrolase activity"/>
    <property type="evidence" value="ECO:0007669"/>
    <property type="project" value="UniProtKB-KW"/>
</dbReference>
<evidence type="ECO:0000259" key="1">
    <source>
        <dbReference type="Pfam" id="PF01738"/>
    </source>
</evidence>
<name>I0YK67_COCSC</name>
<feature type="non-terminal residue" evidence="2">
    <location>
        <position position="1"/>
    </location>
</feature>
<dbReference type="Gene3D" id="3.40.50.1820">
    <property type="entry name" value="alpha/beta hydrolase"/>
    <property type="match status" value="1"/>
</dbReference>
<keyword evidence="3" id="KW-1185">Reference proteome</keyword>
<dbReference type="eggNOG" id="KOG3043">
    <property type="taxonomic scope" value="Eukaryota"/>
</dbReference>
<dbReference type="Pfam" id="PF01738">
    <property type="entry name" value="DLH"/>
    <property type="match status" value="1"/>
</dbReference>
<dbReference type="SUPFAM" id="SSF53474">
    <property type="entry name" value="alpha/beta-Hydrolases"/>
    <property type="match status" value="1"/>
</dbReference>
<accession>I0YK67</accession>
<dbReference type="PANTHER" id="PTHR46623">
    <property type="entry name" value="CARBOXYMETHYLENEBUTENOLIDASE-RELATED"/>
    <property type="match status" value="1"/>
</dbReference>
<dbReference type="KEGG" id="csl:COCSUDRAFT_9476"/>
<evidence type="ECO:0000313" key="3">
    <source>
        <dbReference type="Proteomes" id="UP000007264"/>
    </source>
</evidence>
<keyword evidence="2" id="KW-0378">Hydrolase</keyword>
<proteinExistence type="predicted"/>
<sequence length="110" mass="11937">SLEKTSFEGIPGFVGGPKNRPGVIVLQEWWGVTDEIKEQAEHLSKLGNYRVLIPDLYKGSIGVDAEEASHLMNNLDFKAAVEEIKTADKWLRETGSSKVGATGFCMGGAL</sequence>
<dbReference type="GeneID" id="17036715"/>
<dbReference type="OrthoDB" id="17560at2759"/>
<feature type="non-terminal residue" evidence="2">
    <location>
        <position position="110"/>
    </location>
</feature>
<dbReference type="EMBL" id="AGSI01000022">
    <property type="protein sequence ID" value="EIE18786.1"/>
    <property type="molecule type" value="Genomic_DNA"/>
</dbReference>
<feature type="domain" description="Dienelactone hydrolase" evidence="1">
    <location>
        <begin position="10"/>
        <end position="110"/>
    </location>
</feature>
<dbReference type="InterPro" id="IPR029058">
    <property type="entry name" value="AB_hydrolase_fold"/>
</dbReference>
<dbReference type="PANTHER" id="PTHR46623:SF6">
    <property type="entry name" value="ALPHA_BETA-HYDROLASES SUPERFAMILY PROTEIN"/>
    <property type="match status" value="1"/>
</dbReference>
<dbReference type="InterPro" id="IPR002925">
    <property type="entry name" value="Dienelactn_hydro"/>
</dbReference>
<dbReference type="Proteomes" id="UP000007264">
    <property type="component" value="Unassembled WGS sequence"/>
</dbReference>